<sequence>MKKLQKMMVAAIGAAAVLIASGCASAPKAAEMVWSDNILVNGDFEAGQGNWTPWIDSGWGGAGEVTWDNGIATLRIDEMGEQPWAVAMHYKKVTFEKGARYVARFKMKSDMERVVRFSIGNGLAPADPPYLEYQDIVVGTDWQTYEFEFVMKFRTNKFGRLDFNCAYNPGMFLPEGHVWKDEAKLKATGAATVYIDDVEVRKLAAAAE</sequence>
<evidence type="ECO:0000256" key="2">
    <source>
        <dbReference type="SAM" id="SignalP"/>
    </source>
</evidence>
<dbReference type="GO" id="GO:0016798">
    <property type="term" value="F:hydrolase activity, acting on glycosyl bonds"/>
    <property type="evidence" value="ECO:0007669"/>
    <property type="project" value="InterPro"/>
</dbReference>
<reference evidence="4" key="1">
    <citation type="submission" date="2021-08" db="EMBL/GenBank/DDBJ databases">
        <title>Comparative analyses of Brucepasteria parasyntrophica and Teretinema zuelzerae.</title>
        <authorList>
            <person name="Song Y."/>
            <person name="Brune A."/>
        </authorList>
    </citation>
    <scope>NUCLEOTIDE SEQUENCE</scope>
    <source>
        <strain evidence="4">DSM 1903</strain>
    </source>
</reference>
<feature type="chain" id="PRO_5042119304" evidence="2">
    <location>
        <begin position="27"/>
        <end position="208"/>
    </location>
</feature>
<gene>
    <name evidence="4" type="ORF">K7J14_13585</name>
</gene>
<dbReference type="Proteomes" id="UP001198163">
    <property type="component" value="Unassembled WGS sequence"/>
</dbReference>
<dbReference type="Gene3D" id="2.60.120.260">
    <property type="entry name" value="Galactose-binding domain-like"/>
    <property type="match status" value="1"/>
</dbReference>
<comment type="caution">
    <text evidence="4">The sequence shown here is derived from an EMBL/GenBank/DDBJ whole genome shotgun (WGS) entry which is preliminary data.</text>
</comment>
<dbReference type="AlphaFoldDB" id="A0AAE3JMH5"/>
<feature type="signal peptide" evidence="2">
    <location>
        <begin position="1"/>
        <end position="26"/>
    </location>
</feature>
<evidence type="ECO:0000313" key="4">
    <source>
        <dbReference type="EMBL" id="MCD1655724.1"/>
    </source>
</evidence>
<keyword evidence="2" id="KW-0732">Signal</keyword>
<evidence type="ECO:0000313" key="5">
    <source>
        <dbReference type="Proteomes" id="UP001198163"/>
    </source>
</evidence>
<evidence type="ECO:0000259" key="3">
    <source>
        <dbReference type="Pfam" id="PF02018"/>
    </source>
</evidence>
<dbReference type="Pfam" id="PF02018">
    <property type="entry name" value="CBM_4_9"/>
    <property type="match status" value="1"/>
</dbReference>
<name>A0AAE3JMH5_9SPIR</name>
<protein>
    <submittedName>
        <fullName evidence="4">Carbohydrate binding domain-containing protein</fullName>
    </submittedName>
</protein>
<dbReference type="SUPFAM" id="SSF49785">
    <property type="entry name" value="Galactose-binding domain-like"/>
    <property type="match status" value="1"/>
</dbReference>
<dbReference type="InterPro" id="IPR008979">
    <property type="entry name" value="Galactose-bd-like_sf"/>
</dbReference>
<proteinExistence type="predicted"/>
<dbReference type="InterPro" id="IPR003305">
    <property type="entry name" value="CenC_carb-bd"/>
</dbReference>
<organism evidence="4 5">
    <name type="scientific">Teretinema zuelzerae</name>
    <dbReference type="NCBI Taxonomy" id="156"/>
    <lineage>
        <taxon>Bacteria</taxon>
        <taxon>Pseudomonadati</taxon>
        <taxon>Spirochaetota</taxon>
        <taxon>Spirochaetia</taxon>
        <taxon>Spirochaetales</taxon>
        <taxon>Treponemataceae</taxon>
        <taxon>Teretinema</taxon>
    </lineage>
</organism>
<dbReference type="PROSITE" id="PS51257">
    <property type="entry name" value="PROKAR_LIPOPROTEIN"/>
    <property type="match status" value="1"/>
</dbReference>
<dbReference type="EMBL" id="JAINWA010000003">
    <property type="protein sequence ID" value="MCD1655724.1"/>
    <property type="molecule type" value="Genomic_DNA"/>
</dbReference>
<accession>A0AAE3JMH5</accession>
<dbReference type="RefSeq" id="WP_230757409.1">
    <property type="nucleotide sequence ID" value="NZ_JAINWA010000003.1"/>
</dbReference>
<keyword evidence="5" id="KW-1185">Reference proteome</keyword>
<evidence type="ECO:0000256" key="1">
    <source>
        <dbReference type="ARBA" id="ARBA00022801"/>
    </source>
</evidence>
<feature type="domain" description="CBM-cenC" evidence="3">
    <location>
        <begin position="37"/>
        <end position="164"/>
    </location>
</feature>
<keyword evidence="1" id="KW-0378">Hydrolase</keyword>